<reference evidence="1" key="1">
    <citation type="submission" date="2022-08" db="EMBL/GenBank/DDBJ databases">
        <title>Genome Sequence of Fusarium decemcellulare.</title>
        <authorList>
            <person name="Buettner E."/>
        </authorList>
    </citation>
    <scope>NUCLEOTIDE SEQUENCE</scope>
    <source>
        <strain evidence="1">Babe19</strain>
    </source>
</reference>
<dbReference type="Proteomes" id="UP001148629">
    <property type="component" value="Unassembled WGS sequence"/>
</dbReference>
<accession>A0ACC1SJB3</accession>
<proteinExistence type="predicted"/>
<gene>
    <name evidence="1" type="ORF">NM208_g4824</name>
</gene>
<sequence>MKLINLSTLALFINGALAADCIGSKQSGGISDKHQQAYWEARDKMCSNSDCALQQPCTTYASRTAGFISTTLNVELKRKNTASKPGFKDCWDATESMPVMDGLEAPRQMRAFERHNDIPTTLMLAITGLGSESTRDEATRSGVDLFVTKPAKLRALEEILKSQGVRLLSVVALATTVTAADDAEFAFNLFSDVAPVLALFGEQFAKQFMSESLTWIDHLIFAMVPLGIITAIASAIRIQGPQVARAFIGRARENRALAEIELMSSTSGEVCELFNGSSIVRAMGKPKIAQFLIFPREYDELEQQYEAFDQAAMYSGPAPKDKSCGIHSLVTATSRESSLMECKDYHSQSSAFIRKHVKSTVNRFGTPLQHFCSVFKYPFRSTGNGKSHKKSRDVEMESRGSQYSTPARSGGDGLATKLSIEAEHALRGPPNLQLNLSSDHFDQGWLKKRHELFLAAVAATIIQTALIAIAAVTAFYLSPNSSNFLESKVYGFPCYVAGTVLLSLGVGACSFIVERSTTEHSWDVLPGSETKDRAPRLLWLQQNQTVNDQAFDGYAILAGPKRRIVTSRRVDDVKKRQPSRDSDLQPSQNIPASDGSLSYAKTETSYSVSWELLTVGAALSAALGFGAQFMGLRGLAYPASIAQLLAIFLMALIRAAIRRRLGQVPAHCAALAGYELDFLATRIVFYPGIRNFHGFEKDDVISLGDQSPDKLCCWEVTALDPKEPSAFFFESLQRQSPIPKQANHRSTYNKKNGALHFKPASSQQLLRVRERLGDLCNWTSKSSESALSLAQSIEFFLNTFFSPSFSWRGDHRLEEKRFVLAWPIEATKLTSAEPSDERDIIVIPIVRGEQSGIHEVDIGKIDAVLSLWTASIEGPPNWRRNLAGHGMKHSFYRIIGDNLDDEVLKQDVSWWVDSLIAMESDPRITDRSFSSDYDSSSEINRSRDGQRHLSRARIDKVDLVIGFNGRPHKEPALELGVTSKATLPTILAQHLFTHFMWTIVKSLSRNCLNPGYGDKQTDIEMEGPQTFESREFDKTWLRPRLRHRTLTKVVRQAEVYGLGSVTDILLCMIPALSSMNLLPNHVVLKLMPRVGSGQGWVEMATCHRQLLATINTDTVERQDKFSVDIVTAVMDFLSLAYEPYDTITKPTRELNDQFMFIVKYLASPTFAIVMEKLAPIYRLQRRINVFREIFARFRPLGTVERILKTFSDENIGLDHDFAKNNLGFTRDHMFMLAGPLDRYDSRETCDIFGWTPYHYGCVIDSDHFISQHLGASRTTIDRLCKLISRGGRNPIHIASLEGRYNILGSMLSGRHSDVQNSAVCAGGLDGMTPLHLISRGGNLACFELITQLKGTMQLLASKDLWGRQPLHVASKFGHDEIIAELLTLGAVSHQLDDFGKSPVDYFLESRKRPHRQNTSTLNDYNGSTTHERSGDEGDLDTGTLSKEECGLFLRFEMKDPGCRYGNGKTLLHFAAEVADIESIRALLNKGFDVDARDNYMKTALHYAVSAGRTTITEALIDEFRANPSAKDHRDTTALMLAVEYPFTAVVQVVSKITDDRTSMFHHDRGRIMVEILVERNCDPSTRNSQGKTALHMAIERGNKDAALYLLGLEDPGQIQADPFDNNKDSLLIAACQNGMSEAVPKILDQWPDIINAEDSNYGKPPLSWVCQLGHDKIVEQLLLHDGVDVNQPTPRHNMTPLHFAVEATSSKCLALLLQHPSTELDRKDNASRTPIQRAAKQDRLDAAQMLLLDDRTSPEERVDYIKEFSSPSSSVFYPIISGVLLSVKDESLVLEFLLWLIDDMAAPNMLTSIAQFTEDLKHGAWKQFKLPYHISVLLGDYELVKMLKEQGASEEGLDQDRWSWVDYVERFDRNDTLATFSSNIQGLGSKKTIKLAEPTTLVHTAFRDTIQVTSYVKLTNTTTAIKRACMRSDHCIPVFAKHFYFEIEIIEEPASQLLGVGFCGSGSRDDQMPGWFPRSWGYHGDDGKLYIESGSSYSPSPEFGPAGVFGSGDVVGACLNMETGQGFCTRNGTRLNMGTALQLPNERFRYGKMYPCVGFHVNEGGVGLHFVANFDGSDRHPFKYQGSFEFE</sequence>
<protein>
    <submittedName>
        <fullName evidence="1">Uncharacterized protein</fullName>
    </submittedName>
</protein>
<keyword evidence="2" id="KW-1185">Reference proteome</keyword>
<dbReference type="EMBL" id="JANRMS010000379">
    <property type="protein sequence ID" value="KAJ3540951.1"/>
    <property type="molecule type" value="Genomic_DNA"/>
</dbReference>
<comment type="caution">
    <text evidence="1">The sequence shown here is derived from an EMBL/GenBank/DDBJ whole genome shotgun (WGS) entry which is preliminary data.</text>
</comment>
<evidence type="ECO:0000313" key="2">
    <source>
        <dbReference type="Proteomes" id="UP001148629"/>
    </source>
</evidence>
<evidence type="ECO:0000313" key="1">
    <source>
        <dbReference type="EMBL" id="KAJ3540951.1"/>
    </source>
</evidence>
<name>A0ACC1SJB3_9HYPO</name>
<organism evidence="1 2">
    <name type="scientific">Fusarium decemcellulare</name>
    <dbReference type="NCBI Taxonomy" id="57161"/>
    <lineage>
        <taxon>Eukaryota</taxon>
        <taxon>Fungi</taxon>
        <taxon>Dikarya</taxon>
        <taxon>Ascomycota</taxon>
        <taxon>Pezizomycotina</taxon>
        <taxon>Sordariomycetes</taxon>
        <taxon>Hypocreomycetidae</taxon>
        <taxon>Hypocreales</taxon>
        <taxon>Nectriaceae</taxon>
        <taxon>Fusarium</taxon>
        <taxon>Fusarium decemcellulare species complex</taxon>
    </lineage>
</organism>